<reference evidence="3 4" key="1">
    <citation type="submission" date="2017-07" db="EMBL/GenBank/DDBJ databases">
        <title>Leptospira spp. isolated from tropical soils.</title>
        <authorList>
            <person name="Thibeaux R."/>
            <person name="Iraola G."/>
            <person name="Ferres I."/>
            <person name="Bierque E."/>
            <person name="Girault D."/>
            <person name="Soupe-Gilbert M.-E."/>
            <person name="Picardeau M."/>
            <person name="Goarant C."/>
        </authorList>
    </citation>
    <scope>NUCLEOTIDE SEQUENCE [LARGE SCALE GENOMIC DNA]</scope>
    <source>
        <strain evidence="2 4">FH1-B-B1</strain>
        <strain evidence="1 3">FH1-B-C1</strain>
    </source>
</reference>
<proteinExistence type="predicted"/>
<evidence type="ECO:0000313" key="1">
    <source>
        <dbReference type="EMBL" id="PJZ69500.1"/>
    </source>
</evidence>
<dbReference type="GO" id="GO:0016884">
    <property type="term" value="F:carbon-nitrogen ligase activity, with glutamine as amido-N-donor"/>
    <property type="evidence" value="ECO:0007669"/>
    <property type="project" value="InterPro"/>
</dbReference>
<dbReference type="EMBL" id="NPDY01000009">
    <property type="protein sequence ID" value="PJZ69500.1"/>
    <property type="molecule type" value="Genomic_DNA"/>
</dbReference>
<keyword evidence="3" id="KW-1185">Reference proteome</keyword>
<dbReference type="SUPFAM" id="SSF89095">
    <property type="entry name" value="GatB/YqeY motif"/>
    <property type="match status" value="1"/>
</dbReference>
<evidence type="ECO:0008006" key="5">
    <source>
        <dbReference type="Google" id="ProtNLM"/>
    </source>
</evidence>
<dbReference type="Proteomes" id="UP000231962">
    <property type="component" value="Unassembled WGS sequence"/>
</dbReference>
<protein>
    <recommendedName>
        <fullName evidence="5">Glutamyl-tRNA amidotransferase</fullName>
    </recommendedName>
</protein>
<evidence type="ECO:0000313" key="2">
    <source>
        <dbReference type="EMBL" id="PJZ72015.1"/>
    </source>
</evidence>
<sequence>MSLQQKINSDLKEAIKSKKEPLLSTLRLLKADIQYELTKTGAQDLADEQVIVLIKRGYAKRMDAIQMYEKANRTDLAEKEKVESEVLKSYLPPDVSEEEILKVLEKVILELKPSGPKDIGKVMGKVMAEFKGKNIDGSKVSALVKSKLS</sequence>
<dbReference type="Gene3D" id="1.10.1510.10">
    <property type="entry name" value="Uncharacterised protein YqeY/AIM41 PF09424, N-terminal domain"/>
    <property type="match status" value="1"/>
</dbReference>
<dbReference type="Proteomes" id="UP000231990">
    <property type="component" value="Unassembled WGS sequence"/>
</dbReference>
<dbReference type="OrthoDB" id="9794041at2"/>
<organism evidence="2 4">
    <name type="scientific">Leptospira perolatii</name>
    <dbReference type="NCBI Taxonomy" id="2023191"/>
    <lineage>
        <taxon>Bacteria</taxon>
        <taxon>Pseudomonadati</taxon>
        <taxon>Spirochaetota</taxon>
        <taxon>Spirochaetia</taxon>
        <taxon>Leptospirales</taxon>
        <taxon>Leptospiraceae</taxon>
        <taxon>Leptospira</taxon>
    </lineage>
</organism>
<comment type="caution">
    <text evidence="2">The sequence shown here is derived from an EMBL/GenBank/DDBJ whole genome shotgun (WGS) entry which is preliminary data.</text>
</comment>
<dbReference type="InterPro" id="IPR003789">
    <property type="entry name" value="Asn/Gln_tRNA_amidoTrase-B-like"/>
</dbReference>
<dbReference type="PANTHER" id="PTHR28055:SF1">
    <property type="entry name" value="ALTERED INHERITANCE OF MITOCHONDRIA PROTEIN 41, MITOCHONDRIAL"/>
    <property type="match status" value="1"/>
</dbReference>
<evidence type="ECO:0000313" key="4">
    <source>
        <dbReference type="Proteomes" id="UP000231990"/>
    </source>
</evidence>
<accession>A0A2M9ZIY0</accession>
<dbReference type="Pfam" id="PF09424">
    <property type="entry name" value="YqeY"/>
    <property type="match status" value="1"/>
</dbReference>
<dbReference type="InterPro" id="IPR019004">
    <property type="entry name" value="YqeY/Aim41"/>
</dbReference>
<evidence type="ECO:0000313" key="3">
    <source>
        <dbReference type="Proteomes" id="UP000231962"/>
    </source>
</evidence>
<dbReference type="EMBL" id="NPDZ01000014">
    <property type="protein sequence ID" value="PJZ72015.1"/>
    <property type="molecule type" value="Genomic_DNA"/>
</dbReference>
<name>A0A2M9ZIY0_9LEPT</name>
<dbReference type="RefSeq" id="WP_100714061.1">
    <property type="nucleotide sequence ID" value="NZ_NPDY01000009.1"/>
</dbReference>
<dbReference type="AlphaFoldDB" id="A0A2M9ZIY0"/>
<dbReference type="PANTHER" id="PTHR28055">
    <property type="entry name" value="ALTERED INHERITANCE OF MITOCHONDRIA PROTEIN 41, MITOCHONDRIAL"/>
    <property type="match status" value="1"/>
</dbReference>
<gene>
    <name evidence="1" type="ORF">CH360_10865</name>
    <name evidence="2" type="ORF">CH373_16265</name>
</gene>
<dbReference type="InterPro" id="IPR023168">
    <property type="entry name" value="GatB_Yqey_C_2"/>
</dbReference>
<dbReference type="InterPro" id="IPR042184">
    <property type="entry name" value="YqeY/Aim41_N"/>
</dbReference>
<dbReference type="Gene3D" id="1.10.10.410">
    <property type="match status" value="1"/>
</dbReference>